<proteinExistence type="predicted"/>
<reference evidence="1 2" key="1">
    <citation type="submission" date="2015-06" db="EMBL/GenBank/DDBJ databases">
        <title>Cloning and characterization of the uncialamcin biosynthetic gene cluster.</title>
        <authorList>
            <person name="Yan X."/>
            <person name="Huang T."/>
            <person name="Ge H."/>
            <person name="Shen B."/>
        </authorList>
    </citation>
    <scope>NUCLEOTIDE SEQUENCE [LARGE SCALE GENOMIC DNA]</scope>
    <source>
        <strain evidence="1 2">DCA2648</strain>
    </source>
</reference>
<organism evidence="1 2">
    <name type="scientific">Streptomyces uncialis</name>
    <dbReference type="NCBI Taxonomy" id="1048205"/>
    <lineage>
        <taxon>Bacteria</taxon>
        <taxon>Bacillati</taxon>
        <taxon>Actinomycetota</taxon>
        <taxon>Actinomycetes</taxon>
        <taxon>Kitasatosporales</taxon>
        <taxon>Streptomycetaceae</taxon>
        <taxon>Streptomyces</taxon>
    </lineage>
</organism>
<dbReference type="Pfam" id="PF19674">
    <property type="entry name" value="DUF6177"/>
    <property type="match status" value="1"/>
</dbReference>
<gene>
    <name evidence="1" type="ORF">AB852_36510</name>
</gene>
<sequence>MTQDAIALTPVMPDIRTLLAALYAGGPDLRVNRAAGGAVAQLCTDDGQVLVSLEAPRFLQVPGEVARLLGPGTAADAPVWWTEARATTASGEAGRLAGAMAGRLSAVLGGTVWPPEAARTDIVSVPPRTGAVVPGGVDVCTERTLVVIQDRPVVAATAWLTDLMRTSVATGRELGVVTPPDTRLTMAARGLLDRGPFRWVVSDPGCGYYDGLTGVVLGWVDGRFVPAAGPDGEPCVADAFHTRPGAGDGARLALSIRTLRPADGQLVLGGALEHVCRVLTGAPPAGWSTAEPVNVPWSPRQLTDLARSRARRSLPTWFAAVGGPGRPLAATVRVAHTAAGIEERITVTVPHQAGHAPPVETLAEVAGTLAQRHDLATMVTELRAGRTDLTTPARWEPPPVPCSVTLGPAAVAAAGAARLRRALPDVAPDPLGPPRAPALHYPLGDTAPAEAWRRLGRLRDVLGGPPGTG</sequence>
<dbReference type="STRING" id="1048205.AB852_36510"/>
<accession>A0A1Q4USD7</accession>
<dbReference type="InterPro" id="IPR046175">
    <property type="entry name" value="DUF6177"/>
</dbReference>
<name>A0A1Q4USD7_9ACTN</name>
<keyword evidence="2" id="KW-1185">Reference proteome</keyword>
<dbReference type="EMBL" id="LFBV01000014">
    <property type="protein sequence ID" value="OKH88486.1"/>
    <property type="molecule type" value="Genomic_DNA"/>
</dbReference>
<dbReference type="RefSeq" id="WP_073796013.1">
    <property type="nucleotide sequence ID" value="NZ_LFBV01000014.1"/>
</dbReference>
<dbReference type="AlphaFoldDB" id="A0A1Q4USD7"/>
<dbReference type="Proteomes" id="UP000186455">
    <property type="component" value="Unassembled WGS sequence"/>
</dbReference>
<evidence type="ECO:0000313" key="2">
    <source>
        <dbReference type="Proteomes" id="UP000186455"/>
    </source>
</evidence>
<protein>
    <submittedName>
        <fullName evidence="1">Uncharacterized protein</fullName>
    </submittedName>
</protein>
<evidence type="ECO:0000313" key="1">
    <source>
        <dbReference type="EMBL" id="OKH88486.1"/>
    </source>
</evidence>
<comment type="caution">
    <text evidence="1">The sequence shown here is derived from an EMBL/GenBank/DDBJ whole genome shotgun (WGS) entry which is preliminary data.</text>
</comment>